<dbReference type="KEGG" id="sbw:TGUWTKB_0800"/>
<dbReference type="GO" id="GO:0016740">
    <property type="term" value="F:transferase activity"/>
    <property type="evidence" value="ECO:0007669"/>
    <property type="project" value="UniProtKB-KW"/>
</dbReference>
<dbReference type="Pfam" id="PF01425">
    <property type="entry name" value="Amidase"/>
    <property type="match status" value="1"/>
</dbReference>
<evidence type="ECO:0000313" key="2">
    <source>
        <dbReference type="EMBL" id="BAP58339.1"/>
    </source>
</evidence>
<reference evidence="2 3" key="2">
    <citation type="journal article" date="2014" name="Curr. Biol.">
        <title>Symbiont-Supplemented Maternal Investment Underpinning Host's Ecological Adaptation.</title>
        <authorList>
            <person name="Kaiwa N."/>
            <person name="Hosokawa T."/>
            <person name="Nikoh N."/>
            <person name="Tanahashi M."/>
            <person name="Moriyama M."/>
            <person name="Meng X.Y."/>
            <person name="Maeda T."/>
            <person name="Yamaguchi K."/>
            <person name="Shigenobu S."/>
            <person name="Ito M."/>
            <person name="Fukatsu T."/>
        </authorList>
    </citation>
    <scope>NUCLEOTIDE SEQUENCE [LARGE SCALE GENOMIC DNA]</scope>
    <source>
        <strain evidence="2 3">UwTKB</strain>
    </source>
</reference>
<dbReference type="NCBIfam" id="TIGR02715">
    <property type="entry name" value="amido_AtzE"/>
    <property type="match status" value="1"/>
</dbReference>
<dbReference type="Proteomes" id="UP000031627">
    <property type="component" value="Chromosome"/>
</dbReference>
<dbReference type="InterPro" id="IPR014087">
    <property type="entry name" value="Carboxybiuret_hydro_AtzE"/>
</dbReference>
<dbReference type="NCBIfam" id="NF006631">
    <property type="entry name" value="PRK09201.1"/>
    <property type="match status" value="1"/>
</dbReference>
<evidence type="ECO:0000313" key="3">
    <source>
        <dbReference type="Proteomes" id="UP000031627"/>
    </source>
</evidence>
<dbReference type="PANTHER" id="PTHR11895:SF172">
    <property type="entry name" value="GLUTAMYL-TRNA(GLN) AMIDOTRANSFERASE"/>
    <property type="match status" value="1"/>
</dbReference>
<accession>A0A090AL61</accession>
<gene>
    <name evidence="2" type="primary">gatA</name>
    <name evidence="2" type="ORF">TGUWTKB_0800</name>
</gene>
<dbReference type="PANTHER" id="PTHR11895">
    <property type="entry name" value="TRANSAMIDASE"/>
    <property type="match status" value="1"/>
</dbReference>
<dbReference type="InterPro" id="IPR023631">
    <property type="entry name" value="Amidase_dom"/>
</dbReference>
<protein>
    <submittedName>
        <fullName evidence="2">Glu-tRNAGln amidotransferase A subunit</fullName>
    </submittedName>
</protein>
<dbReference type="OrthoDB" id="9811471at2"/>
<evidence type="ECO:0000259" key="1">
    <source>
        <dbReference type="Pfam" id="PF01425"/>
    </source>
</evidence>
<name>A0A090AL61_9ENTR</name>
<dbReference type="Gene3D" id="3.90.1300.10">
    <property type="entry name" value="Amidase signature (AS) domain"/>
    <property type="match status" value="1"/>
</dbReference>
<dbReference type="AlphaFoldDB" id="A0A090AL61"/>
<dbReference type="EMBL" id="AP014521">
    <property type="protein sequence ID" value="BAP58339.1"/>
    <property type="molecule type" value="Genomic_DNA"/>
</dbReference>
<feature type="domain" description="Amidase" evidence="1">
    <location>
        <begin position="24"/>
        <end position="441"/>
    </location>
</feature>
<keyword evidence="3" id="KW-1185">Reference proteome</keyword>
<dbReference type="InterPro" id="IPR000120">
    <property type="entry name" value="Amidase"/>
</dbReference>
<dbReference type="SUPFAM" id="SSF75304">
    <property type="entry name" value="Amidase signature (AS) enzymes"/>
    <property type="match status" value="1"/>
</dbReference>
<dbReference type="STRING" id="1410383.TGUWTKB_0800"/>
<organism evidence="2 3">
    <name type="scientific">Candidatus Tachikawaea gelatinosa</name>
    <dbReference type="NCBI Taxonomy" id="1410383"/>
    <lineage>
        <taxon>Bacteria</taxon>
        <taxon>Pseudomonadati</taxon>
        <taxon>Pseudomonadota</taxon>
        <taxon>Gammaproteobacteria</taxon>
        <taxon>Enterobacterales</taxon>
        <taxon>Enterobacteriaceae</taxon>
        <taxon>Candidatus Tachikawaea</taxon>
    </lineage>
</organism>
<proteinExistence type="predicted"/>
<keyword evidence="2" id="KW-0808">Transferase</keyword>
<sequence length="465" mass="51643">MNIFGLTIKQLKSAILKKKISIQEITKETIKNIQKYNPQLNAWITITEKRMLLEATNLEKKYFKNIKNLPLLGIPYGVKNIFNIKNYITLVGSKIFKKNKPAIKDAWTINKLLQSGALLTGALNMDAYAYGFTTENSDYGPTRNPHDHKRIAGGSSGGSAAAVSAGLIPFSLGTDTNGSIRVPASLCGIFGLKPTFGRISRNGVHVFSSSLDHVGHFARCVEDLALVYNVLCGRDIQDCFQSSYSDNSMYNFNCIKKGAKGLKCAVLGGFFKKWCDKHANLAVKKVAQSLNIQEEIILPEAIIARISAFIITASEAGNNYLPYLRKSLKMDSYSYPRLLAGSMIPNTWYIQAQRFRRIFQKIVASIFKKIDILIAPSTPCSATLIGQENMIINNTNFSPRVAMGLLTQPISFIGLPVCSVPLMTDKKLPIGIQIIASPFKEINALRIAWELEKKEILLKPRNIRL</sequence>
<dbReference type="RefSeq" id="WP_041062395.1">
    <property type="nucleotide sequence ID" value="NZ_AP014521.1"/>
</dbReference>
<reference evidence="3" key="1">
    <citation type="submission" date="2013-11" db="EMBL/GenBank/DDBJ databases">
        <title>Symbiont-containing voluminous jelly as an extraordinary maternal gift for overwintering insect nymphs.</title>
        <authorList>
            <person name="Kaiwa N."/>
            <person name="Hosokawa T."/>
            <person name="Nikoh N."/>
            <person name="Meng X.Y."/>
            <person name="Tanahashi M."/>
            <person name="Moriyama M."/>
            <person name="Maeda T."/>
            <person name="Yamaguchi K."/>
            <person name="Shigenobu S."/>
            <person name="Ito M."/>
            <person name="Fukatsu T."/>
        </authorList>
    </citation>
    <scope>NUCLEOTIDE SEQUENCE [LARGE SCALE GENOMIC DNA]</scope>
    <source>
        <strain evidence="3">UwTKB</strain>
    </source>
</reference>
<dbReference type="InterPro" id="IPR036928">
    <property type="entry name" value="AS_sf"/>
</dbReference>
<dbReference type="HOGENOM" id="CLU_009600_0_3_6"/>